<organism evidence="2 3">
    <name type="scientific">Seohaeicola nanhaiensis</name>
    <dbReference type="NCBI Taxonomy" id="1387282"/>
    <lineage>
        <taxon>Bacteria</taxon>
        <taxon>Pseudomonadati</taxon>
        <taxon>Pseudomonadota</taxon>
        <taxon>Alphaproteobacteria</taxon>
        <taxon>Rhodobacterales</taxon>
        <taxon>Roseobacteraceae</taxon>
        <taxon>Seohaeicola</taxon>
    </lineage>
</organism>
<gene>
    <name evidence="2" type="ORF">ACFO5X_23485</name>
</gene>
<dbReference type="Pfam" id="PF12697">
    <property type="entry name" value="Abhydrolase_6"/>
    <property type="match status" value="1"/>
</dbReference>
<keyword evidence="3" id="KW-1185">Reference proteome</keyword>
<evidence type="ECO:0000313" key="3">
    <source>
        <dbReference type="Proteomes" id="UP001595973"/>
    </source>
</evidence>
<dbReference type="PANTHER" id="PTHR37017">
    <property type="entry name" value="AB HYDROLASE-1 DOMAIN-CONTAINING PROTEIN-RELATED"/>
    <property type="match status" value="1"/>
</dbReference>
<reference evidence="3" key="1">
    <citation type="journal article" date="2019" name="Int. J. Syst. Evol. Microbiol.">
        <title>The Global Catalogue of Microorganisms (GCM) 10K type strain sequencing project: providing services to taxonomists for standard genome sequencing and annotation.</title>
        <authorList>
            <consortium name="The Broad Institute Genomics Platform"/>
            <consortium name="The Broad Institute Genome Sequencing Center for Infectious Disease"/>
            <person name="Wu L."/>
            <person name="Ma J."/>
        </authorList>
    </citation>
    <scope>NUCLEOTIDE SEQUENCE [LARGE SCALE GENOMIC DNA]</scope>
    <source>
        <strain evidence="3">CGMCC 4.7283</strain>
    </source>
</reference>
<comment type="caution">
    <text evidence="2">The sequence shown here is derived from an EMBL/GenBank/DDBJ whole genome shotgun (WGS) entry which is preliminary data.</text>
</comment>
<keyword evidence="2" id="KW-0378">Hydrolase</keyword>
<evidence type="ECO:0000259" key="1">
    <source>
        <dbReference type="Pfam" id="PF12697"/>
    </source>
</evidence>
<dbReference type="Proteomes" id="UP001595973">
    <property type="component" value="Unassembled WGS sequence"/>
</dbReference>
<dbReference type="InterPro" id="IPR029058">
    <property type="entry name" value="AB_hydrolase_fold"/>
</dbReference>
<dbReference type="Gene3D" id="3.40.50.1820">
    <property type="entry name" value="alpha/beta hydrolase"/>
    <property type="match status" value="1"/>
</dbReference>
<dbReference type="PANTHER" id="PTHR37017:SF11">
    <property type="entry name" value="ESTERASE_LIPASE_THIOESTERASE DOMAIN-CONTAINING PROTEIN"/>
    <property type="match status" value="1"/>
</dbReference>
<dbReference type="RefSeq" id="WP_380722160.1">
    <property type="nucleotide sequence ID" value="NZ_JBHSGI010000033.1"/>
</dbReference>
<accession>A0ABV9KPK6</accession>
<sequence length="238" mass="25312">MADFLLIHGSCHGAWCWRDVIPALAALGHDARAIDLPGNGADTTPHDRVTLADSAAAVLAASTPETVVVGHSWGGFPISAAAEADPEGMRALIYLCAYIPVQSGLSMVDVRKRAPRHPILPAVRRSADGLSMTVDPALATGIFYNDCAPDVADRAVAQLCAQALPPQTTPLTVTERFASVPKSYIVCRDDHCIPPEYQDEMTADWPRDRVHEMATGHSPFLSDPQGLAALLSRIAEAG</sequence>
<feature type="domain" description="AB hydrolase-1" evidence="1">
    <location>
        <begin position="4"/>
        <end position="229"/>
    </location>
</feature>
<proteinExistence type="predicted"/>
<dbReference type="GO" id="GO:0016787">
    <property type="term" value="F:hydrolase activity"/>
    <property type="evidence" value="ECO:0007669"/>
    <property type="project" value="UniProtKB-KW"/>
</dbReference>
<dbReference type="SUPFAM" id="SSF53474">
    <property type="entry name" value="alpha/beta-Hydrolases"/>
    <property type="match status" value="1"/>
</dbReference>
<name>A0ABV9KPK6_9RHOB</name>
<dbReference type="InterPro" id="IPR000073">
    <property type="entry name" value="AB_hydrolase_1"/>
</dbReference>
<evidence type="ECO:0000313" key="2">
    <source>
        <dbReference type="EMBL" id="MFC4671536.1"/>
    </source>
</evidence>
<dbReference type="EMBL" id="JBHSGI010000033">
    <property type="protein sequence ID" value="MFC4671536.1"/>
    <property type="molecule type" value="Genomic_DNA"/>
</dbReference>
<dbReference type="InterPro" id="IPR052897">
    <property type="entry name" value="Sec-Metab_Biosynth_Hydrolase"/>
</dbReference>
<protein>
    <submittedName>
        <fullName evidence="2">Alpha/beta fold hydrolase</fullName>
    </submittedName>
</protein>